<keyword evidence="1" id="KW-1133">Transmembrane helix</keyword>
<keyword evidence="2" id="KW-0732">Signal</keyword>
<feature type="transmembrane region" description="Helical" evidence="1">
    <location>
        <begin position="97"/>
        <end position="118"/>
    </location>
</feature>
<feature type="chain" id="PRO_5013736222" evidence="2">
    <location>
        <begin position="21"/>
        <end position="148"/>
    </location>
</feature>
<name>A0A2H3JHI5_WOLCO</name>
<dbReference type="AlphaFoldDB" id="A0A2H3JHI5"/>
<accession>A0A2H3JHI5</accession>
<keyword evidence="4" id="KW-1185">Reference proteome</keyword>
<sequence length="148" mass="15808">MVASGIFALTALACTLVANAAVVPLSPAYTTVDGSVFTTVVSSPDLRAVNGEVFTTVVPSPDPSAVSGSVFTTVVPSSYPSAVNDESPWVCLLDSTLVYYLVILSFWSIENIFAPFLIMTAPEIDSMSLTGITERYVAFYLRYCTQEV</sequence>
<keyword evidence="1" id="KW-0472">Membrane</keyword>
<proteinExistence type="predicted"/>
<dbReference type="Proteomes" id="UP000218811">
    <property type="component" value="Unassembled WGS sequence"/>
</dbReference>
<gene>
    <name evidence="3" type="ORF">WOLCODRAFT_19986</name>
</gene>
<evidence type="ECO:0000313" key="4">
    <source>
        <dbReference type="Proteomes" id="UP000218811"/>
    </source>
</evidence>
<organism evidence="3 4">
    <name type="scientific">Wolfiporia cocos (strain MD-104)</name>
    <name type="common">Brown rot fungus</name>
    <dbReference type="NCBI Taxonomy" id="742152"/>
    <lineage>
        <taxon>Eukaryota</taxon>
        <taxon>Fungi</taxon>
        <taxon>Dikarya</taxon>
        <taxon>Basidiomycota</taxon>
        <taxon>Agaricomycotina</taxon>
        <taxon>Agaricomycetes</taxon>
        <taxon>Polyporales</taxon>
        <taxon>Phaeolaceae</taxon>
        <taxon>Wolfiporia</taxon>
    </lineage>
</organism>
<protein>
    <submittedName>
        <fullName evidence="3">Uncharacterized protein</fullName>
    </submittedName>
</protein>
<feature type="signal peptide" evidence="2">
    <location>
        <begin position="1"/>
        <end position="20"/>
    </location>
</feature>
<reference evidence="3 4" key="1">
    <citation type="journal article" date="2012" name="Science">
        <title>The Paleozoic origin of enzymatic lignin decomposition reconstructed from 31 fungal genomes.</title>
        <authorList>
            <person name="Floudas D."/>
            <person name="Binder M."/>
            <person name="Riley R."/>
            <person name="Barry K."/>
            <person name="Blanchette R.A."/>
            <person name="Henrissat B."/>
            <person name="Martinez A.T."/>
            <person name="Otillar R."/>
            <person name="Spatafora J.W."/>
            <person name="Yadav J.S."/>
            <person name="Aerts A."/>
            <person name="Benoit I."/>
            <person name="Boyd A."/>
            <person name="Carlson A."/>
            <person name="Copeland A."/>
            <person name="Coutinho P.M."/>
            <person name="de Vries R.P."/>
            <person name="Ferreira P."/>
            <person name="Findley K."/>
            <person name="Foster B."/>
            <person name="Gaskell J."/>
            <person name="Glotzer D."/>
            <person name="Gorecki P."/>
            <person name="Heitman J."/>
            <person name="Hesse C."/>
            <person name="Hori C."/>
            <person name="Igarashi K."/>
            <person name="Jurgens J.A."/>
            <person name="Kallen N."/>
            <person name="Kersten P."/>
            <person name="Kohler A."/>
            <person name="Kuees U."/>
            <person name="Kumar T.K.A."/>
            <person name="Kuo A."/>
            <person name="LaButti K."/>
            <person name="Larrondo L.F."/>
            <person name="Lindquist E."/>
            <person name="Ling A."/>
            <person name="Lombard V."/>
            <person name="Lucas S."/>
            <person name="Lundell T."/>
            <person name="Martin R."/>
            <person name="McLaughlin D.J."/>
            <person name="Morgenstern I."/>
            <person name="Morin E."/>
            <person name="Murat C."/>
            <person name="Nagy L.G."/>
            <person name="Nolan M."/>
            <person name="Ohm R.A."/>
            <person name="Patyshakuliyeva A."/>
            <person name="Rokas A."/>
            <person name="Ruiz-Duenas F.J."/>
            <person name="Sabat G."/>
            <person name="Salamov A."/>
            <person name="Samejima M."/>
            <person name="Schmutz J."/>
            <person name="Slot J.C."/>
            <person name="St John F."/>
            <person name="Stenlid J."/>
            <person name="Sun H."/>
            <person name="Sun S."/>
            <person name="Syed K."/>
            <person name="Tsang A."/>
            <person name="Wiebenga A."/>
            <person name="Young D."/>
            <person name="Pisabarro A."/>
            <person name="Eastwood D.C."/>
            <person name="Martin F."/>
            <person name="Cullen D."/>
            <person name="Grigoriev I.V."/>
            <person name="Hibbett D.S."/>
        </authorList>
    </citation>
    <scope>NUCLEOTIDE SEQUENCE [LARGE SCALE GENOMIC DNA]</scope>
    <source>
        <strain evidence="3 4">MD-104</strain>
    </source>
</reference>
<evidence type="ECO:0000256" key="2">
    <source>
        <dbReference type="SAM" id="SignalP"/>
    </source>
</evidence>
<evidence type="ECO:0000313" key="3">
    <source>
        <dbReference type="EMBL" id="PCH35467.1"/>
    </source>
</evidence>
<evidence type="ECO:0000256" key="1">
    <source>
        <dbReference type="SAM" id="Phobius"/>
    </source>
</evidence>
<dbReference type="EMBL" id="KB467854">
    <property type="protein sequence ID" value="PCH35467.1"/>
    <property type="molecule type" value="Genomic_DNA"/>
</dbReference>
<keyword evidence="1" id="KW-0812">Transmembrane</keyword>